<keyword evidence="3" id="KW-1185">Reference proteome</keyword>
<reference evidence="2" key="1">
    <citation type="submission" date="2023-07" db="EMBL/GenBank/DDBJ databases">
        <authorList>
            <consortium name="CYATHOMIX"/>
        </authorList>
    </citation>
    <scope>NUCLEOTIDE SEQUENCE</scope>
    <source>
        <strain evidence="2">N/A</strain>
    </source>
</reference>
<protein>
    <submittedName>
        <fullName evidence="2">Uncharacterized protein</fullName>
    </submittedName>
</protein>
<dbReference type="EMBL" id="CATQJL010000316">
    <property type="protein sequence ID" value="CAJ0606761.1"/>
    <property type="molecule type" value="Genomic_DNA"/>
</dbReference>
<sequence length="163" mass="18470">YEELFSLFDNAQEYFTGAQDGTFNNSLAKANELKTEIKKAGTRNGQLVEKYASYLRDVNKDLSNTIVTNEALKTKINYSEKMYAELGDVLADLDNAYKELRIQLSEALSENLEAESDRSESLVNLSDRNQRRIQDKLSINWESPCLSTRSLSNDEGYSDDASE</sequence>
<dbReference type="AlphaFoldDB" id="A0AA36HAH7"/>
<comment type="caution">
    <text evidence="2">The sequence shown here is derived from an EMBL/GenBank/DDBJ whole genome shotgun (WGS) entry which is preliminary data.</text>
</comment>
<proteinExistence type="predicted"/>
<evidence type="ECO:0000313" key="3">
    <source>
        <dbReference type="Proteomes" id="UP001176961"/>
    </source>
</evidence>
<accession>A0AA36HAH7</accession>
<gene>
    <name evidence="2" type="ORF">CYNAS_LOCUS18744</name>
</gene>
<dbReference type="Proteomes" id="UP001176961">
    <property type="component" value="Unassembled WGS sequence"/>
</dbReference>
<feature type="coiled-coil region" evidence="1">
    <location>
        <begin position="83"/>
        <end position="117"/>
    </location>
</feature>
<evidence type="ECO:0000256" key="1">
    <source>
        <dbReference type="SAM" id="Coils"/>
    </source>
</evidence>
<name>A0AA36HAH7_CYLNA</name>
<organism evidence="2 3">
    <name type="scientific">Cylicocyclus nassatus</name>
    <name type="common">Nematode worm</name>
    <dbReference type="NCBI Taxonomy" id="53992"/>
    <lineage>
        <taxon>Eukaryota</taxon>
        <taxon>Metazoa</taxon>
        <taxon>Ecdysozoa</taxon>
        <taxon>Nematoda</taxon>
        <taxon>Chromadorea</taxon>
        <taxon>Rhabditida</taxon>
        <taxon>Rhabditina</taxon>
        <taxon>Rhabditomorpha</taxon>
        <taxon>Strongyloidea</taxon>
        <taxon>Strongylidae</taxon>
        <taxon>Cylicocyclus</taxon>
    </lineage>
</organism>
<feature type="non-terminal residue" evidence="2">
    <location>
        <position position="1"/>
    </location>
</feature>
<keyword evidence="1" id="KW-0175">Coiled coil</keyword>
<evidence type="ECO:0000313" key="2">
    <source>
        <dbReference type="EMBL" id="CAJ0606761.1"/>
    </source>
</evidence>